<dbReference type="SMART" id="SM00358">
    <property type="entry name" value="DSRM"/>
    <property type="match status" value="3"/>
</dbReference>
<evidence type="ECO:0000256" key="1">
    <source>
        <dbReference type="ARBA" id="ARBA00022884"/>
    </source>
</evidence>
<evidence type="ECO:0000313" key="5">
    <source>
        <dbReference type="EMBL" id="CDW22625.1"/>
    </source>
</evidence>
<organism evidence="5">
    <name type="scientific">Lepeophtheirus salmonis</name>
    <name type="common">Salmon louse</name>
    <name type="synonym">Caligus salmonis</name>
    <dbReference type="NCBI Taxonomy" id="72036"/>
    <lineage>
        <taxon>Eukaryota</taxon>
        <taxon>Metazoa</taxon>
        <taxon>Ecdysozoa</taxon>
        <taxon>Arthropoda</taxon>
        <taxon>Crustacea</taxon>
        <taxon>Multicrustacea</taxon>
        <taxon>Hexanauplia</taxon>
        <taxon>Copepoda</taxon>
        <taxon>Siphonostomatoida</taxon>
        <taxon>Caligidae</taxon>
        <taxon>Lepeophtheirus</taxon>
    </lineage>
</organism>
<dbReference type="GO" id="GO:0005634">
    <property type="term" value="C:nucleus"/>
    <property type="evidence" value="ECO:0007669"/>
    <property type="project" value="TreeGrafter"/>
</dbReference>
<dbReference type="EMBL" id="HACA01005264">
    <property type="protein sequence ID" value="CDW22625.1"/>
    <property type="molecule type" value="Transcribed_RNA"/>
</dbReference>
<protein>
    <recommendedName>
        <fullName evidence="4">DRBM domain-containing protein</fullName>
    </recommendedName>
</protein>
<dbReference type="PANTHER" id="PTHR46205">
    <property type="entry name" value="LOQUACIOUS, ISOFORM B"/>
    <property type="match status" value="1"/>
</dbReference>
<reference evidence="5" key="1">
    <citation type="submission" date="2014-05" db="EMBL/GenBank/DDBJ databases">
        <authorList>
            <person name="Chronopoulou M."/>
        </authorList>
    </citation>
    <scope>NUCLEOTIDE SEQUENCE</scope>
    <source>
        <tissue evidence="5">Whole organism</tissue>
    </source>
</reference>
<evidence type="ECO:0000256" key="2">
    <source>
        <dbReference type="PROSITE-ProRule" id="PRU00266"/>
    </source>
</evidence>
<accession>A0A0K2T9X6</accession>
<proteinExistence type="predicted"/>
<dbReference type="PANTHER" id="PTHR46205:SF3">
    <property type="entry name" value="LOQUACIOUS, ISOFORM B"/>
    <property type="match status" value="1"/>
</dbReference>
<dbReference type="GO" id="GO:0005737">
    <property type="term" value="C:cytoplasm"/>
    <property type="evidence" value="ECO:0007669"/>
    <property type="project" value="TreeGrafter"/>
</dbReference>
<name>A0A0K2T9X6_LEPSM</name>
<dbReference type="GO" id="GO:0070920">
    <property type="term" value="P:regulation of regulatory ncRNA processing"/>
    <property type="evidence" value="ECO:0007669"/>
    <property type="project" value="TreeGrafter"/>
</dbReference>
<dbReference type="CDD" id="cd00048">
    <property type="entry name" value="DSRM_SF"/>
    <property type="match status" value="1"/>
</dbReference>
<feature type="region of interest" description="Disordered" evidence="3">
    <location>
        <begin position="16"/>
        <end position="35"/>
    </location>
</feature>
<evidence type="ECO:0000259" key="4">
    <source>
        <dbReference type="PROSITE" id="PS50137"/>
    </source>
</evidence>
<dbReference type="InterPro" id="IPR051247">
    <property type="entry name" value="RLC_Component"/>
</dbReference>
<dbReference type="SUPFAM" id="SSF54768">
    <property type="entry name" value="dsRNA-binding domain-like"/>
    <property type="match status" value="3"/>
</dbReference>
<dbReference type="GO" id="GO:0070578">
    <property type="term" value="C:RISC-loading complex"/>
    <property type="evidence" value="ECO:0007669"/>
    <property type="project" value="TreeGrafter"/>
</dbReference>
<dbReference type="GO" id="GO:0030422">
    <property type="term" value="P:siRNA processing"/>
    <property type="evidence" value="ECO:0007669"/>
    <property type="project" value="TreeGrafter"/>
</dbReference>
<feature type="domain" description="DRBM" evidence="4">
    <location>
        <begin position="53"/>
        <end position="120"/>
    </location>
</feature>
<dbReference type="GO" id="GO:0035197">
    <property type="term" value="F:siRNA binding"/>
    <property type="evidence" value="ECO:0007669"/>
    <property type="project" value="TreeGrafter"/>
</dbReference>
<feature type="compositionally biased region" description="Basic and acidic residues" evidence="3">
    <location>
        <begin position="17"/>
        <end position="32"/>
    </location>
</feature>
<keyword evidence="1 2" id="KW-0694">RNA-binding</keyword>
<dbReference type="Gene3D" id="3.30.160.20">
    <property type="match status" value="3"/>
</dbReference>
<dbReference type="Pfam" id="PF00035">
    <property type="entry name" value="dsrm"/>
    <property type="match status" value="2"/>
</dbReference>
<feature type="domain" description="DRBM" evidence="4">
    <location>
        <begin position="159"/>
        <end position="225"/>
    </location>
</feature>
<evidence type="ECO:0000256" key="3">
    <source>
        <dbReference type="SAM" id="MobiDB-lite"/>
    </source>
</evidence>
<dbReference type="GO" id="GO:0016442">
    <property type="term" value="C:RISC complex"/>
    <property type="evidence" value="ECO:0007669"/>
    <property type="project" value="TreeGrafter"/>
</dbReference>
<dbReference type="InterPro" id="IPR014720">
    <property type="entry name" value="dsRBD_dom"/>
</dbReference>
<sequence>MQNEYKRRRLINVMDGKLLRDHNSPSPHKDSNSHLNDVTFGPAIKRGVLPFNCLVAKLHLYLSQYKLASEFILESQEGTPHNPLFHFLLKVNGEEYRGSGHTKKLAKNDAAKSFFDRNSVVKSEVVETEINNIALTIETSSVKDEYMSTIHIETPINVNYVGNLHEMCAKWSFPAPEYEFKEEMASNKIYIARCKVGDKVTEGQNSVKKEAKKMASMKMIEMIESSLRGGSPISSLNTSVSESKPIIPKETLVTPEKKVKLVPLDSAGRKEIACFQKILTKSEDLHNFLMETNIFDMSKVDYTKFLFDISKVHEFQIAYDFQVTETESQNHLCIAQLGVFPVIVIVGLGSNKEESQNMASRNALLYLKAILR</sequence>
<dbReference type="AlphaFoldDB" id="A0A0K2T9X6"/>
<dbReference type="GO" id="GO:0003725">
    <property type="term" value="F:double-stranded RNA binding"/>
    <property type="evidence" value="ECO:0007669"/>
    <property type="project" value="TreeGrafter"/>
</dbReference>
<dbReference type="PROSITE" id="PS50137">
    <property type="entry name" value="DS_RBD"/>
    <property type="match status" value="2"/>
</dbReference>